<keyword evidence="6 20" id="KW-0349">Heme</keyword>
<protein>
    <recommendedName>
        <fullName evidence="18">Ceramide very long chain fatty acid hydroxylase</fullName>
        <ecNumber evidence="18">1.-.-.-</ecNumber>
    </recommendedName>
</protein>
<feature type="binding site" evidence="19">
    <location>
        <position position="349"/>
    </location>
    <ligand>
        <name>Zn(2+)</name>
        <dbReference type="ChEBI" id="CHEBI:29105"/>
        <label>2</label>
    </ligand>
</feature>
<feature type="binding site" evidence="19">
    <location>
        <position position="330"/>
    </location>
    <ligand>
        <name>Zn(2+)</name>
        <dbReference type="ChEBI" id="CHEBI:29105"/>
        <label>2</label>
    </ligand>
</feature>
<dbReference type="GO" id="GO:0080132">
    <property type="term" value="F:fatty acid 2-hydroxylase activity"/>
    <property type="evidence" value="ECO:0007669"/>
    <property type="project" value="InterPro"/>
</dbReference>
<organism evidence="24 25">
    <name type="scientific">Mycena citricolor</name>
    <dbReference type="NCBI Taxonomy" id="2018698"/>
    <lineage>
        <taxon>Eukaryota</taxon>
        <taxon>Fungi</taxon>
        <taxon>Dikarya</taxon>
        <taxon>Basidiomycota</taxon>
        <taxon>Agaricomycotina</taxon>
        <taxon>Agaricomycetes</taxon>
        <taxon>Agaricomycetidae</taxon>
        <taxon>Agaricales</taxon>
        <taxon>Marasmiineae</taxon>
        <taxon>Mycenaceae</taxon>
        <taxon>Mycena</taxon>
    </lineage>
</organism>
<comment type="function">
    <text evidence="18">Ceramide hydroxylase involved in the hydroxylation of sphingolipid-associated very long chain fatty acids. Postulated to hydroxylate the very long chain fatty acid of dihydroceramides and phytoceramides at C-2.</text>
</comment>
<evidence type="ECO:0000256" key="5">
    <source>
        <dbReference type="ARBA" id="ARBA00022516"/>
    </source>
</evidence>
<evidence type="ECO:0000256" key="11">
    <source>
        <dbReference type="ARBA" id="ARBA00022833"/>
    </source>
</evidence>
<dbReference type="InterPro" id="IPR014430">
    <property type="entry name" value="Scs7"/>
</dbReference>
<evidence type="ECO:0000256" key="13">
    <source>
        <dbReference type="ARBA" id="ARBA00023002"/>
    </source>
</evidence>
<comment type="subcellular location">
    <subcellularLocation>
        <location evidence="1">Endoplasmic reticulum membrane</location>
        <topology evidence="1">Multi-pass membrane protein</topology>
    </subcellularLocation>
</comment>
<evidence type="ECO:0000256" key="7">
    <source>
        <dbReference type="ARBA" id="ARBA00022692"/>
    </source>
</evidence>
<dbReference type="Proteomes" id="UP001295794">
    <property type="component" value="Unassembled WGS sequence"/>
</dbReference>
<dbReference type="PROSITE" id="PS50255">
    <property type="entry name" value="CYTOCHROME_B5_2"/>
    <property type="match status" value="1"/>
</dbReference>
<comment type="cofactor">
    <cofactor evidence="18 19">
        <name>Zn(2+)</name>
        <dbReference type="ChEBI" id="CHEBI:29105"/>
    </cofactor>
    <text evidence="18 19">Binds 2 Zn(2+) ions per subunit that likely form a catalytic dimetal center.</text>
</comment>
<keyword evidence="17 18" id="KW-0275">Fatty acid biosynthesis</keyword>
<evidence type="ECO:0000256" key="3">
    <source>
        <dbReference type="ARBA" id="ARBA00005189"/>
    </source>
</evidence>
<evidence type="ECO:0000256" key="17">
    <source>
        <dbReference type="ARBA" id="ARBA00023160"/>
    </source>
</evidence>
<dbReference type="PANTHER" id="PTHR12863">
    <property type="entry name" value="FATTY ACID HYDROXYLASE"/>
    <property type="match status" value="1"/>
</dbReference>
<dbReference type="AlphaFoldDB" id="A0AAD2HA44"/>
<feature type="binding site" description="axial binding residue" evidence="20">
    <location>
        <position position="70"/>
    </location>
    <ligand>
        <name>heme</name>
        <dbReference type="ChEBI" id="CHEBI:30413"/>
    </ligand>
    <ligandPart>
        <name>Fe</name>
        <dbReference type="ChEBI" id="CHEBI:18248"/>
    </ligandPart>
</feature>
<dbReference type="InterPro" id="IPR001199">
    <property type="entry name" value="Cyt_B5-like_heme/steroid-bd"/>
</dbReference>
<comment type="pathway">
    <text evidence="2">Sphingolipid metabolism.</text>
</comment>
<accession>A0AAD2HA44</accession>
<evidence type="ECO:0000256" key="16">
    <source>
        <dbReference type="ARBA" id="ARBA00023136"/>
    </source>
</evidence>
<feature type="transmembrane region" description="Helical" evidence="21">
    <location>
        <begin position="222"/>
        <end position="243"/>
    </location>
</feature>
<dbReference type="SMART" id="SM01117">
    <property type="entry name" value="Cyt-b5"/>
    <property type="match status" value="1"/>
</dbReference>
<evidence type="ECO:0000256" key="9">
    <source>
        <dbReference type="ARBA" id="ARBA00022824"/>
    </source>
</evidence>
<keyword evidence="13 18" id="KW-0560">Oxidoreductase</keyword>
<evidence type="ECO:0000256" key="8">
    <source>
        <dbReference type="ARBA" id="ARBA00022723"/>
    </source>
</evidence>
<feature type="binding site" evidence="19">
    <location>
        <position position="249"/>
    </location>
    <ligand>
        <name>Zn(2+)</name>
        <dbReference type="ChEBI" id="CHEBI:29105"/>
        <label>1</label>
    </ligand>
</feature>
<feature type="binding site" evidence="19">
    <location>
        <position position="326"/>
    </location>
    <ligand>
        <name>Zn(2+)</name>
        <dbReference type="ChEBI" id="CHEBI:29105"/>
        <label>2</label>
    </ligand>
</feature>
<dbReference type="EMBL" id="CAVNYO010000183">
    <property type="protein sequence ID" value="CAK5272683.1"/>
    <property type="molecule type" value="Genomic_DNA"/>
</dbReference>
<reference evidence="24" key="1">
    <citation type="submission" date="2023-11" db="EMBL/GenBank/DDBJ databases">
        <authorList>
            <person name="De Vega J J."/>
            <person name="De Vega J J."/>
        </authorList>
    </citation>
    <scope>NUCLEOTIDE SEQUENCE</scope>
</reference>
<evidence type="ECO:0000313" key="23">
    <source>
        <dbReference type="EMBL" id="CAK5272683.1"/>
    </source>
</evidence>
<dbReference type="Gene3D" id="3.10.120.10">
    <property type="entry name" value="Cytochrome b5-like heme/steroid binding domain"/>
    <property type="match status" value="1"/>
</dbReference>
<name>A0AAD2HA44_9AGAR</name>
<dbReference type="Pfam" id="PF00173">
    <property type="entry name" value="Cyt-b5"/>
    <property type="match status" value="1"/>
</dbReference>
<feature type="domain" description="Cytochrome b5 heme-binding" evidence="22">
    <location>
        <begin position="6"/>
        <end position="87"/>
    </location>
</feature>
<keyword evidence="12 21" id="KW-1133">Transmembrane helix</keyword>
<keyword evidence="25" id="KW-1185">Reference proteome</keyword>
<comment type="cofactor">
    <cofactor evidence="20">
        <name>Fe cation</name>
        <dbReference type="ChEBI" id="CHEBI:24875"/>
    </cofactor>
</comment>
<keyword evidence="11 19" id="KW-0862">Zinc</keyword>
<comment type="caution">
    <text evidence="24">The sequence shown here is derived from an EMBL/GenBank/DDBJ whole genome shotgun (WGS) entry which is preliminary data.</text>
</comment>
<keyword evidence="9 18" id="KW-0256">Endoplasmic reticulum</keyword>
<evidence type="ECO:0000256" key="20">
    <source>
        <dbReference type="PIRSR" id="PIRSR005149-50"/>
    </source>
</evidence>
<dbReference type="EC" id="1.-.-.-" evidence="18"/>
<feature type="binding site" evidence="19">
    <location>
        <position position="244"/>
    </location>
    <ligand>
        <name>Zn(2+)</name>
        <dbReference type="ChEBI" id="CHEBI:29105"/>
        <label>1</label>
    </ligand>
</feature>
<feature type="binding site" evidence="19">
    <location>
        <position position="272"/>
    </location>
    <ligand>
        <name>Zn(2+)</name>
        <dbReference type="ChEBI" id="CHEBI:29105"/>
        <label>1</label>
    </ligand>
</feature>
<dbReference type="EMBL" id="CAVNYO010000188">
    <property type="protein sequence ID" value="CAK5272894.1"/>
    <property type="molecule type" value="Genomic_DNA"/>
</dbReference>
<dbReference type="GO" id="GO:0005506">
    <property type="term" value="F:iron ion binding"/>
    <property type="evidence" value="ECO:0007669"/>
    <property type="project" value="UniProtKB-UniRule"/>
</dbReference>
<evidence type="ECO:0000256" key="10">
    <source>
        <dbReference type="ARBA" id="ARBA00022832"/>
    </source>
</evidence>
<feature type="binding site" evidence="19">
    <location>
        <position position="271"/>
    </location>
    <ligand>
        <name>Zn(2+)</name>
        <dbReference type="ChEBI" id="CHEBI:29105"/>
        <label>2</label>
    </ligand>
</feature>
<dbReference type="FunFam" id="3.10.120.10:FF:000007">
    <property type="entry name" value="Sulfite oxidase, mitochondrial"/>
    <property type="match status" value="1"/>
</dbReference>
<evidence type="ECO:0000256" key="15">
    <source>
        <dbReference type="ARBA" id="ARBA00023098"/>
    </source>
</evidence>
<proteinExistence type="inferred from homology"/>
<evidence type="ECO:0000256" key="6">
    <source>
        <dbReference type="ARBA" id="ARBA00022617"/>
    </source>
</evidence>
<sequence>MSKRRTRIYADEDVVAHKTRSSCWVTRQGKVYDVSKFVDDHPGGDDILLKYAGQDIEAAMSGKAEDTPQHSSAAYEMLEDYLIGRLGTHETTLRDDFVAGDDFHPEETDFAEDFQKNQFLDLRKPLLRQVWEANFSKSYYLQQVHQPRHLHESARLFGPSFLEGFTRTVWWVVPMFWGPIASYLFCRSLIQFSVAPAVLPLFTVQPLLPSNLLLNALTVQNIGKTGVCFFLGNFIWTILEYVLHRFLFHLDDYLPDHPVAILLHFLLHGVHHYLPMDRLRLVMPPLLFTVLQAPFTRLAHILFPAAVANGIISGAFAFYILYDVMHYALHHTNLPAYIQEQKRYHLAHHYKNFELGFGVTSKFWDVVFNTVLPTTPS</sequence>
<evidence type="ECO:0000256" key="21">
    <source>
        <dbReference type="SAM" id="Phobius"/>
    </source>
</evidence>
<dbReference type="GO" id="GO:0020037">
    <property type="term" value="F:heme binding"/>
    <property type="evidence" value="ECO:0007669"/>
    <property type="project" value="InterPro"/>
</dbReference>
<dbReference type="Pfam" id="PF04116">
    <property type="entry name" value="FA_hydroxylase"/>
    <property type="match status" value="1"/>
</dbReference>
<dbReference type="GO" id="GO:0005789">
    <property type="term" value="C:endoplasmic reticulum membrane"/>
    <property type="evidence" value="ECO:0007669"/>
    <property type="project" value="UniProtKB-SubCell"/>
</dbReference>
<evidence type="ECO:0000256" key="1">
    <source>
        <dbReference type="ARBA" id="ARBA00004477"/>
    </source>
</evidence>
<keyword evidence="16 18" id="KW-0472">Membrane</keyword>
<evidence type="ECO:0000259" key="22">
    <source>
        <dbReference type="PROSITE" id="PS50255"/>
    </source>
</evidence>
<keyword evidence="14 18" id="KW-0408">Iron</keyword>
<evidence type="ECO:0000256" key="14">
    <source>
        <dbReference type="ARBA" id="ARBA00023004"/>
    </source>
</evidence>
<evidence type="ECO:0000313" key="24">
    <source>
        <dbReference type="EMBL" id="CAK5272894.1"/>
    </source>
</evidence>
<dbReference type="InterPro" id="IPR036400">
    <property type="entry name" value="Cyt_B5-like_heme/steroid_sf"/>
</dbReference>
<dbReference type="PROSITE" id="PS00191">
    <property type="entry name" value="CYTOCHROME_B5_1"/>
    <property type="match status" value="1"/>
</dbReference>
<evidence type="ECO:0000256" key="4">
    <source>
        <dbReference type="ARBA" id="ARBA00005747"/>
    </source>
</evidence>
<keyword evidence="8 18" id="KW-0479">Metal-binding</keyword>
<evidence type="ECO:0000256" key="12">
    <source>
        <dbReference type="ARBA" id="ARBA00022989"/>
    </source>
</evidence>
<dbReference type="PIRSF" id="PIRSF005149">
    <property type="entry name" value="IPC-B_HD"/>
    <property type="match status" value="1"/>
</dbReference>
<feature type="binding site" description="axial binding residue" evidence="20">
    <location>
        <position position="41"/>
    </location>
    <ligand>
        <name>heme</name>
        <dbReference type="ChEBI" id="CHEBI:30413"/>
    </ligand>
    <ligandPart>
        <name>Fe</name>
        <dbReference type="ChEBI" id="CHEBI:18248"/>
    </ligandPart>
</feature>
<evidence type="ECO:0000256" key="18">
    <source>
        <dbReference type="PIRNR" id="PIRNR005149"/>
    </source>
</evidence>
<keyword evidence="10 18" id="KW-0276">Fatty acid metabolism</keyword>
<dbReference type="SUPFAM" id="SSF55856">
    <property type="entry name" value="Cytochrome b5-like heme/steroid binding domain"/>
    <property type="match status" value="1"/>
</dbReference>
<feature type="binding site" evidence="19">
    <location>
        <position position="348"/>
    </location>
    <ligand>
        <name>Zn(2+)</name>
        <dbReference type="ChEBI" id="CHEBI:29105"/>
        <label>1</label>
    </ligand>
</feature>
<comment type="similarity">
    <text evidence="4 18">Belongs to the sterol desaturase family. SCS7 subfamily.</text>
</comment>
<dbReference type="InterPro" id="IPR018506">
    <property type="entry name" value="Cyt_B5_heme-BS"/>
</dbReference>
<evidence type="ECO:0000256" key="2">
    <source>
        <dbReference type="ARBA" id="ARBA00004991"/>
    </source>
</evidence>
<dbReference type="InterPro" id="IPR006694">
    <property type="entry name" value="Fatty_acid_hydroxylase"/>
</dbReference>
<keyword evidence="7 21" id="KW-0812">Transmembrane</keyword>
<feature type="binding site" evidence="19">
    <location>
        <position position="268"/>
    </location>
    <ligand>
        <name>Zn(2+)</name>
        <dbReference type="ChEBI" id="CHEBI:29105"/>
        <label>1</label>
    </ligand>
</feature>
<gene>
    <name evidence="23" type="ORF">MYCIT1_LOCUS18506</name>
    <name evidence="24" type="ORF">MYCIT1_LOCUS18861</name>
</gene>
<evidence type="ECO:0000256" key="19">
    <source>
        <dbReference type="PIRSR" id="PIRSR005149-1"/>
    </source>
</evidence>
<dbReference type="PANTHER" id="PTHR12863:SF1">
    <property type="entry name" value="FATTY ACID 2-HYDROXYLASE"/>
    <property type="match status" value="1"/>
</dbReference>
<feature type="binding site" evidence="19">
    <location>
        <position position="345"/>
    </location>
    <ligand>
        <name>Zn(2+)</name>
        <dbReference type="ChEBI" id="CHEBI:29105"/>
        <label>2</label>
    </ligand>
</feature>
<dbReference type="PRINTS" id="PR00363">
    <property type="entry name" value="CYTOCHROMEB5"/>
</dbReference>
<comment type="pathway">
    <text evidence="3">Lipid metabolism.</text>
</comment>
<evidence type="ECO:0000313" key="25">
    <source>
        <dbReference type="Proteomes" id="UP001295794"/>
    </source>
</evidence>
<keyword evidence="15 18" id="KW-0443">Lipid metabolism</keyword>
<feature type="transmembrane region" description="Helical" evidence="21">
    <location>
        <begin position="301"/>
        <end position="322"/>
    </location>
</feature>
<keyword evidence="5 18" id="KW-0444">Lipid biosynthesis</keyword>
<dbReference type="GO" id="GO:0006633">
    <property type="term" value="P:fatty acid biosynthetic process"/>
    <property type="evidence" value="ECO:0007669"/>
    <property type="project" value="UniProtKB-KW"/>
</dbReference>